<accession>A0A5D4TBE4</accession>
<organism evidence="4 5">
    <name type="scientific">Sutcliffiella horikoshii</name>
    <dbReference type="NCBI Taxonomy" id="79883"/>
    <lineage>
        <taxon>Bacteria</taxon>
        <taxon>Bacillati</taxon>
        <taxon>Bacillota</taxon>
        <taxon>Bacilli</taxon>
        <taxon>Bacillales</taxon>
        <taxon>Bacillaceae</taxon>
        <taxon>Sutcliffiella</taxon>
    </lineage>
</organism>
<evidence type="ECO:0000256" key="2">
    <source>
        <dbReference type="SAM" id="Coils"/>
    </source>
</evidence>
<evidence type="ECO:0000313" key="5">
    <source>
        <dbReference type="Proteomes" id="UP000324517"/>
    </source>
</evidence>
<dbReference type="EMBL" id="VTET01000005">
    <property type="protein sequence ID" value="TYS71792.1"/>
    <property type="molecule type" value="Genomic_DNA"/>
</dbReference>
<sequence>MNVGGDCEMKILEVESLHMELQSMLEKLELQKEAVEKIHNDVMGIVGLEDSLKGQGGQAIRAFYQDCHIPFLAYYQSMLDDFKNTLNGMKSALQSVEPSSSGYINESFLQNDLPRALDNARRMTTDLANETNQVLYSVSDIVSLPNLREDGFVDQVRVAEKDVDQTLEKLHVFDQEQTRKLDAVSESSQVASGYIEQINSMFTAKKISISGYESGSLLEKLANEAVGAGVNAPGSASGTALNGNSISERALNLLLSHESNMSADGPGTEGESKSLFHAIKDGAFDSFAPLAVLVAAHKSNLLRIEYTKKKNHYTFKYNRKVLHFLKGKIGPEWTRKLIQKFNRTSKSYRNIEKTLKAQKASVLKGKEFKDPRTASQKVKGGVWKLATQNRSLHENVKNKIVKHSSREMVIPKEAFKKVAAKASGVGAAIVGTYSAVTSISDRWSEGDGLQGKEKYNVRGRVVAEEVNKVAGNVTGAAVGAYAGAAIGGLLSGPFAPFGAAAGAVIGSAIGATVGEWASKYTNKWASDAGAAVGEKIHDVKEKAKDALDGAKNALSDAKDSLFGWMG</sequence>
<feature type="domain" description="LXG" evidence="3">
    <location>
        <begin position="8"/>
        <end position="243"/>
    </location>
</feature>
<dbReference type="Proteomes" id="UP000324517">
    <property type="component" value="Unassembled WGS sequence"/>
</dbReference>
<dbReference type="Pfam" id="PF04740">
    <property type="entry name" value="LXG"/>
    <property type="match status" value="1"/>
</dbReference>
<comment type="similarity">
    <text evidence="1">In the N-terminal section; belongs to the LXG family.</text>
</comment>
<protein>
    <recommendedName>
        <fullName evidence="3">LXG domain-containing protein</fullName>
    </recommendedName>
</protein>
<comment type="caution">
    <text evidence="4">The sequence shown here is derived from an EMBL/GenBank/DDBJ whole genome shotgun (WGS) entry which is preliminary data.</text>
</comment>
<evidence type="ECO:0000259" key="3">
    <source>
        <dbReference type="PROSITE" id="PS51756"/>
    </source>
</evidence>
<dbReference type="OrthoDB" id="3261089at2"/>
<keyword evidence="2" id="KW-0175">Coiled coil</keyword>
<evidence type="ECO:0000313" key="4">
    <source>
        <dbReference type="EMBL" id="TYS71792.1"/>
    </source>
</evidence>
<dbReference type="InterPro" id="IPR006829">
    <property type="entry name" value="LXG_dom"/>
</dbReference>
<dbReference type="PROSITE" id="PS51756">
    <property type="entry name" value="LXG"/>
    <property type="match status" value="1"/>
</dbReference>
<dbReference type="AlphaFoldDB" id="A0A5D4TBE4"/>
<evidence type="ECO:0000256" key="1">
    <source>
        <dbReference type="ARBA" id="ARBA00034117"/>
    </source>
</evidence>
<name>A0A5D4TBE4_9BACI</name>
<feature type="coiled-coil region" evidence="2">
    <location>
        <begin position="11"/>
        <end position="41"/>
    </location>
</feature>
<reference evidence="4 5" key="1">
    <citation type="submission" date="2019-08" db="EMBL/GenBank/DDBJ databases">
        <title>Bacillus genomes from the desert of Cuatro Cienegas, Coahuila.</title>
        <authorList>
            <person name="Olmedo-Alvarez G."/>
        </authorList>
    </citation>
    <scope>NUCLEOTIDE SEQUENCE [LARGE SCALE GENOMIC DNA]</scope>
    <source>
        <strain evidence="4 5">CH98b_3T</strain>
    </source>
</reference>
<gene>
    <name evidence="4" type="ORF">FZC75_11560</name>
</gene>
<proteinExistence type="inferred from homology"/>